<evidence type="ECO:0000313" key="1">
    <source>
        <dbReference type="EMBL" id="GBP14684.1"/>
    </source>
</evidence>
<proteinExistence type="predicted"/>
<comment type="caution">
    <text evidence="1">The sequence shown here is derived from an EMBL/GenBank/DDBJ whole genome shotgun (WGS) entry which is preliminary data.</text>
</comment>
<dbReference type="Proteomes" id="UP000299102">
    <property type="component" value="Unassembled WGS sequence"/>
</dbReference>
<evidence type="ECO:0000313" key="2">
    <source>
        <dbReference type="Proteomes" id="UP000299102"/>
    </source>
</evidence>
<accession>A0A4C1TKV5</accession>
<protein>
    <submittedName>
        <fullName evidence="1">Uncharacterized protein</fullName>
    </submittedName>
</protein>
<name>A0A4C1TKV5_EUMVA</name>
<dbReference type="EMBL" id="BGZK01000066">
    <property type="protein sequence ID" value="GBP14684.1"/>
    <property type="molecule type" value="Genomic_DNA"/>
</dbReference>
<reference evidence="1 2" key="1">
    <citation type="journal article" date="2019" name="Commun. Biol.">
        <title>The bagworm genome reveals a unique fibroin gene that provides high tensile strength.</title>
        <authorList>
            <person name="Kono N."/>
            <person name="Nakamura H."/>
            <person name="Ohtoshi R."/>
            <person name="Tomita M."/>
            <person name="Numata K."/>
            <person name="Arakawa K."/>
        </authorList>
    </citation>
    <scope>NUCLEOTIDE SEQUENCE [LARGE SCALE GENOMIC DNA]</scope>
</reference>
<organism evidence="1 2">
    <name type="scientific">Eumeta variegata</name>
    <name type="common">Bagworm moth</name>
    <name type="synonym">Eumeta japonica</name>
    <dbReference type="NCBI Taxonomy" id="151549"/>
    <lineage>
        <taxon>Eukaryota</taxon>
        <taxon>Metazoa</taxon>
        <taxon>Ecdysozoa</taxon>
        <taxon>Arthropoda</taxon>
        <taxon>Hexapoda</taxon>
        <taxon>Insecta</taxon>
        <taxon>Pterygota</taxon>
        <taxon>Neoptera</taxon>
        <taxon>Endopterygota</taxon>
        <taxon>Lepidoptera</taxon>
        <taxon>Glossata</taxon>
        <taxon>Ditrysia</taxon>
        <taxon>Tineoidea</taxon>
        <taxon>Psychidae</taxon>
        <taxon>Oiketicinae</taxon>
        <taxon>Eumeta</taxon>
    </lineage>
</organism>
<sequence length="93" mass="10764">MARLLRSQSSEHFIYGTRSGEVSITLPRKVLETFKTVRPAGRMPLRRRATSDYGLRRSATSDRRPDSVRFYKKFTSEEEMFTATTFDVYGCMA</sequence>
<gene>
    <name evidence="1" type="ORF">EVAR_9592_1</name>
</gene>
<dbReference type="AlphaFoldDB" id="A0A4C1TKV5"/>
<keyword evidence="2" id="KW-1185">Reference proteome</keyword>